<organism evidence="1 2">
    <name type="scientific">Rhizophagus irregularis (strain DAOM 197198w)</name>
    <name type="common">Glomus intraradices</name>
    <dbReference type="NCBI Taxonomy" id="1432141"/>
    <lineage>
        <taxon>Eukaryota</taxon>
        <taxon>Fungi</taxon>
        <taxon>Fungi incertae sedis</taxon>
        <taxon>Mucoromycota</taxon>
        <taxon>Glomeromycotina</taxon>
        <taxon>Glomeromycetes</taxon>
        <taxon>Glomerales</taxon>
        <taxon>Glomeraceae</taxon>
        <taxon>Rhizophagus</taxon>
    </lineage>
</organism>
<accession>A0A015J6Q9</accession>
<dbReference type="Proteomes" id="UP000022910">
    <property type="component" value="Unassembled WGS sequence"/>
</dbReference>
<dbReference type="HOGENOM" id="CLU_150195_0_0_1"/>
<protein>
    <submittedName>
        <fullName evidence="1">Uncharacterized protein</fullName>
    </submittedName>
</protein>
<comment type="caution">
    <text evidence="1">The sequence shown here is derived from an EMBL/GenBank/DDBJ whole genome shotgun (WGS) entry which is preliminary data.</text>
</comment>
<dbReference type="AlphaFoldDB" id="A0A015J6Q9"/>
<sequence length="144" mass="17272">MDQPSLVLIGKKRIWKFLRGAYNFNKISNKQKTKKVIEDMWIFCYNQFRLKIWNQRCEIVSEIEKDQGLTKKDLRLKRKAYDVIDDVDATRKMNENGKTNKNDKNIQKKLIKKIKLVMKDRLIGKITEEDSIKNNWYTMTKLAQ</sequence>
<dbReference type="EMBL" id="JEMT01024701">
    <property type="protein sequence ID" value="EXX62480.1"/>
    <property type="molecule type" value="Genomic_DNA"/>
</dbReference>
<evidence type="ECO:0000313" key="1">
    <source>
        <dbReference type="EMBL" id="EXX62480.1"/>
    </source>
</evidence>
<proteinExistence type="predicted"/>
<reference evidence="1 2" key="1">
    <citation type="submission" date="2014-02" db="EMBL/GenBank/DDBJ databases">
        <title>Single nucleus genome sequencing reveals high similarity among nuclei of an endomycorrhizal fungus.</title>
        <authorList>
            <person name="Lin K."/>
            <person name="Geurts R."/>
            <person name="Zhang Z."/>
            <person name="Limpens E."/>
            <person name="Saunders D.G."/>
            <person name="Mu D."/>
            <person name="Pang E."/>
            <person name="Cao H."/>
            <person name="Cha H."/>
            <person name="Lin T."/>
            <person name="Zhou Q."/>
            <person name="Shang Y."/>
            <person name="Li Y."/>
            <person name="Ivanov S."/>
            <person name="Sharma T."/>
            <person name="Velzen R.V."/>
            <person name="Ruijter N.D."/>
            <person name="Aanen D.K."/>
            <person name="Win J."/>
            <person name="Kamoun S."/>
            <person name="Bisseling T."/>
            <person name="Huang S."/>
        </authorList>
    </citation>
    <scope>NUCLEOTIDE SEQUENCE [LARGE SCALE GENOMIC DNA]</scope>
    <source>
        <strain evidence="2">DAOM197198w</strain>
    </source>
</reference>
<gene>
    <name evidence="1" type="ORF">RirG_161360</name>
</gene>
<evidence type="ECO:0000313" key="2">
    <source>
        <dbReference type="Proteomes" id="UP000022910"/>
    </source>
</evidence>
<name>A0A015J6Q9_RHIIW</name>
<keyword evidence="2" id="KW-1185">Reference proteome</keyword>
<dbReference type="OrthoDB" id="10522029at2759"/>